<dbReference type="Gene3D" id="2.60.470.10">
    <property type="entry name" value="Acid-sensing ion channels like domains"/>
    <property type="match status" value="1"/>
</dbReference>
<comment type="subcellular location">
    <subcellularLocation>
        <location evidence="1">Membrane</location>
        <topology evidence="1">Multi-pass membrane protein</topology>
    </subcellularLocation>
</comment>
<feature type="compositionally biased region" description="Low complexity" evidence="12">
    <location>
        <begin position="690"/>
        <end position="702"/>
    </location>
</feature>
<dbReference type="PRINTS" id="PR01078">
    <property type="entry name" value="AMINACHANNEL"/>
</dbReference>
<keyword evidence="6" id="KW-0915">Sodium</keyword>
<evidence type="ECO:0000256" key="6">
    <source>
        <dbReference type="ARBA" id="ARBA00023053"/>
    </source>
</evidence>
<sequence>MSPMKEYTGEQNHFLTCDKPSDCHLCSQHRQLQQQRDKEDHTPSSLLCSLEADKDLLDIDESSFVRNTTHNKSKLELFCDLSSIRGVQRIYRSKIPFIRLLWLLFVISMTCVLMVSSGFLISDYLRYSTAWNARTLLDDKSEFPAVTLCAHNPFTLDVNRLWKEKIVPSPKEIKLRVRDLLKTMQYYGLANNTGDLAFSDTIEFYYANLNSDDTIKVGHDKDMLYHCMLYEEGTTVVAEKCELEPETSIRIRRFTHPKYFNCWTIEGKPNASTADITRLIILARLVPLKKIEDANTSFITDSFTRGEGIKVVIHERDTYPEIEKHGVNIQPGRMNEVNYATLFWKRLHTPVAPCAGGNLYIEDLGVQYTYTQTQCLNLVLQNELFKRCGCLNSEWPRSIKLMDSNHFLPYCQKLPADVNDKRGAEEMKARLECLSTVLVELKQIKETAIQKGVCLPLCGYYTYNTKLSVTSWDPDPHKLALYTKVYRHVDKFLTDPSERGHFDELLKVFDESVDPTQSGEQSSSTGTMFSDIYQKFDDGKHTYISLIRQDFDTTMNEERLVFDIYILISRIGGLCSLCIGLTMAFIVELVEFFYLLCCKNNTHFTESNEIKKLSHSTKCMTVNCPHRQKEFEDNQHHHHHHHQQQQTSPHQTFCHEHEQQQQQPEVSLYSDNSNDKCSYHPDQIHSGHLNNSTRNNNSFSNSPTKRKKHFSTLNTENDSQTSFQPLTSAVMQNST</sequence>
<keyword evidence="7 11" id="KW-0406">Ion transport</keyword>
<feature type="compositionally biased region" description="Basic and acidic residues" evidence="12">
    <location>
        <begin position="673"/>
        <end position="685"/>
    </location>
</feature>
<keyword evidence="9 11" id="KW-0739">Sodium transport</keyword>
<evidence type="ECO:0000256" key="12">
    <source>
        <dbReference type="SAM" id="MobiDB-lite"/>
    </source>
</evidence>
<dbReference type="InterPro" id="IPR001873">
    <property type="entry name" value="ENaC"/>
</dbReference>
<keyword evidence="14" id="KW-1185">Reference proteome</keyword>
<dbReference type="PANTHER" id="PTHR11690:SF248">
    <property type="entry name" value="PICKPOCKET 17, ISOFORM A"/>
    <property type="match status" value="1"/>
</dbReference>
<keyword evidence="2 11" id="KW-0813">Transport</keyword>
<evidence type="ECO:0000256" key="1">
    <source>
        <dbReference type="ARBA" id="ARBA00004141"/>
    </source>
</evidence>
<proteinExistence type="inferred from homology"/>
<accession>A0AA85JS51</accession>
<evidence type="ECO:0000313" key="14">
    <source>
        <dbReference type="Proteomes" id="UP000050795"/>
    </source>
</evidence>
<keyword evidence="8 13" id="KW-0472">Membrane</keyword>
<evidence type="ECO:0000256" key="9">
    <source>
        <dbReference type="ARBA" id="ARBA00023201"/>
    </source>
</evidence>
<evidence type="ECO:0000256" key="5">
    <source>
        <dbReference type="ARBA" id="ARBA00022989"/>
    </source>
</evidence>
<evidence type="ECO:0000256" key="8">
    <source>
        <dbReference type="ARBA" id="ARBA00023136"/>
    </source>
</evidence>
<dbReference type="WBParaSite" id="TREG1_41970.1">
    <property type="protein sequence ID" value="TREG1_41970.1"/>
    <property type="gene ID" value="TREG1_41970"/>
</dbReference>
<reference evidence="14" key="1">
    <citation type="submission" date="2022-06" db="EMBL/GenBank/DDBJ databases">
        <authorList>
            <person name="Berger JAMES D."/>
            <person name="Berger JAMES D."/>
        </authorList>
    </citation>
    <scope>NUCLEOTIDE SEQUENCE [LARGE SCALE GENOMIC DNA]</scope>
</reference>
<organism evidence="14 15">
    <name type="scientific">Trichobilharzia regenti</name>
    <name type="common">Nasal bird schistosome</name>
    <dbReference type="NCBI Taxonomy" id="157069"/>
    <lineage>
        <taxon>Eukaryota</taxon>
        <taxon>Metazoa</taxon>
        <taxon>Spiralia</taxon>
        <taxon>Lophotrochozoa</taxon>
        <taxon>Platyhelminthes</taxon>
        <taxon>Trematoda</taxon>
        <taxon>Digenea</taxon>
        <taxon>Strigeidida</taxon>
        <taxon>Schistosomatoidea</taxon>
        <taxon>Schistosomatidae</taxon>
        <taxon>Trichobilharzia</taxon>
    </lineage>
</organism>
<keyword evidence="5 13" id="KW-1133">Transmembrane helix</keyword>
<evidence type="ECO:0000256" key="13">
    <source>
        <dbReference type="SAM" id="Phobius"/>
    </source>
</evidence>
<evidence type="ECO:0000256" key="3">
    <source>
        <dbReference type="ARBA" id="ARBA00022461"/>
    </source>
</evidence>
<feature type="compositionally biased region" description="Polar residues" evidence="12">
    <location>
        <begin position="711"/>
        <end position="735"/>
    </location>
</feature>
<keyword evidence="4 11" id="KW-0812">Transmembrane</keyword>
<keyword evidence="10 11" id="KW-0407">Ion channel</keyword>
<evidence type="ECO:0000256" key="2">
    <source>
        <dbReference type="ARBA" id="ARBA00022448"/>
    </source>
</evidence>
<evidence type="ECO:0000256" key="7">
    <source>
        <dbReference type="ARBA" id="ARBA00023065"/>
    </source>
</evidence>
<evidence type="ECO:0000256" key="11">
    <source>
        <dbReference type="RuleBase" id="RU000679"/>
    </source>
</evidence>
<evidence type="ECO:0000313" key="15">
    <source>
        <dbReference type="WBParaSite" id="TREG1_41970.1"/>
    </source>
</evidence>
<dbReference type="GO" id="GO:0005886">
    <property type="term" value="C:plasma membrane"/>
    <property type="evidence" value="ECO:0007669"/>
    <property type="project" value="TreeGrafter"/>
</dbReference>
<name>A0AA85JS51_TRIRE</name>
<dbReference type="Proteomes" id="UP000050795">
    <property type="component" value="Unassembled WGS sequence"/>
</dbReference>
<dbReference type="GO" id="GO:0015280">
    <property type="term" value="F:ligand-gated sodium channel activity"/>
    <property type="evidence" value="ECO:0007669"/>
    <property type="project" value="TreeGrafter"/>
</dbReference>
<feature type="region of interest" description="Disordered" evidence="12">
    <location>
        <begin position="632"/>
        <end position="735"/>
    </location>
</feature>
<feature type="transmembrane region" description="Helical" evidence="13">
    <location>
        <begin position="100"/>
        <end position="121"/>
    </location>
</feature>
<dbReference type="Pfam" id="PF00858">
    <property type="entry name" value="ASC"/>
    <property type="match status" value="1"/>
</dbReference>
<evidence type="ECO:0000256" key="4">
    <source>
        <dbReference type="ARBA" id="ARBA00022692"/>
    </source>
</evidence>
<reference evidence="15" key="2">
    <citation type="submission" date="2023-11" db="UniProtKB">
        <authorList>
            <consortium name="WormBaseParasite"/>
        </authorList>
    </citation>
    <scope>IDENTIFICATION</scope>
</reference>
<comment type="similarity">
    <text evidence="11">Belongs to the amiloride-sensitive sodium channel (TC 1.A.6) family.</text>
</comment>
<protein>
    <submittedName>
        <fullName evidence="15">Acid-sensing ion channel 1</fullName>
    </submittedName>
</protein>
<evidence type="ECO:0000256" key="10">
    <source>
        <dbReference type="ARBA" id="ARBA00023303"/>
    </source>
</evidence>
<keyword evidence="3 11" id="KW-0894">Sodium channel</keyword>
<dbReference type="AlphaFoldDB" id="A0AA85JS51"/>
<dbReference type="PANTHER" id="PTHR11690">
    <property type="entry name" value="AMILORIDE-SENSITIVE SODIUM CHANNEL-RELATED"/>
    <property type="match status" value="1"/>
</dbReference>